<protein>
    <submittedName>
        <fullName evidence="1">Uncharacterized protein</fullName>
    </submittedName>
</protein>
<dbReference type="AlphaFoldDB" id="L7VRY3"/>
<reference evidence="1" key="1">
    <citation type="submission" date="2012-09" db="EMBL/GenBank/DDBJ databases">
        <title>Metagenomic Characterization of a Microbial Community in Wastewater Detects High Levels of Antibiotic Resistance.</title>
        <authorList>
            <person name="Abrams M."/>
            <person name="Caldwell A."/>
            <person name="Vandaei E."/>
            <person name="Lee W."/>
            <person name="Perrott J."/>
            <person name="Khan S.Y."/>
            <person name="Ta J."/>
            <person name="Romero D."/>
            <person name="Nguyen V."/>
            <person name="Pourmand N."/>
            <person name="Ouverney C.C."/>
        </authorList>
    </citation>
    <scope>NUCLEOTIDE SEQUENCE</scope>
</reference>
<organism evidence="1">
    <name type="scientific">uncultured bacterium A1Q1_fos_2116</name>
    <dbReference type="NCBI Taxonomy" id="1256564"/>
    <lineage>
        <taxon>Bacteria</taxon>
        <taxon>environmental samples</taxon>
    </lineage>
</organism>
<sequence>MTNSSVPTTDPIRETTDVLVRALRALGNAGQPDTASRLAARAWWVLKSQHPREAERLNGVLHYLARLPEQVDSASNE</sequence>
<accession>L7VRY3</accession>
<proteinExistence type="predicted"/>
<dbReference type="EMBL" id="JX649882">
    <property type="protein sequence ID" value="AGC71782.1"/>
    <property type="molecule type" value="Genomic_DNA"/>
</dbReference>
<evidence type="ECO:0000313" key="1">
    <source>
        <dbReference type="EMBL" id="AGC71782.1"/>
    </source>
</evidence>
<name>L7VRY3_9BACT</name>